<gene>
    <name evidence="2" type="ORF">EES38_04575</name>
</gene>
<keyword evidence="1" id="KW-1133">Transmembrane helix</keyword>
<evidence type="ECO:0008006" key="4">
    <source>
        <dbReference type="Google" id="ProtNLM"/>
    </source>
</evidence>
<dbReference type="EMBL" id="RJVQ01000002">
    <property type="protein sequence ID" value="RQW63886.1"/>
    <property type="molecule type" value="Genomic_DNA"/>
</dbReference>
<sequence>MKILLLLVSIFCLFENTSLMSIGGVYTASLTFLLFPIIVLIGFFKFVSGKTNKPQKILVISFAFLVFYSLVLAYFYVGSNYFSFYLDRGVRLILIGSNIAIVSFFLLSFSSFYIRKSYFYIGVSVLVILIINVVAPSIVNNVSFLQGTPAYSPDRLRGFTLEASTFGFQLCVGILMLSCYFRLSISYVIPITMSLLILTTSKGALSSLLLATGIAVVINSQNKVLKVFVAALSIVVGIYIFQTLLQSQFTSDIQKYTSVSTRGTMILTAVWSLFYNPLGVGFFGYFDSIYTNGPRVISVLSHNFVNLFNFKEVASYFIWGTVQSVSTKTFFFDWVIYFGLFTVFLYTKFIALLIKQAKNEGIVQLVMIVFVLLSITFYVPLDGRYIALFPIMYLYVKSRETRSRIETDV</sequence>
<protein>
    <recommendedName>
        <fullName evidence="4">O-antigen ligase domain-containing protein</fullName>
    </recommendedName>
</protein>
<dbReference type="Proteomes" id="UP000281112">
    <property type="component" value="Unassembled WGS sequence"/>
</dbReference>
<feature type="transmembrane region" description="Helical" evidence="1">
    <location>
        <begin position="224"/>
        <end position="245"/>
    </location>
</feature>
<evidence type="ECO:0000256" key="1">
    <source>
        <dbReference type="SAM" id="Phobius"/>
    </source>
</evidence>
<feature type="transmembrane region" description="Helical" evidence="1">
    <location>
        <begin position="57"/>
        <end position="77"/>
    </location>
</feature>
<proteinExistence type="predicted"/>
<evidence type="ECO:0000313" key="2">
    <source>
        <dbReference type="EMBL" id="RQW63886.1"/>
    </source>
</evidence>
<evidence type="ECO:0000313" key="3">
    <source>
        <dbReference type="Proteomes" id="UP000281112"/>
    </source>
</evidence>
<feature type="transmembrane region" description="Helical" evidence="1">
    <location>
        <begin position="119"/>
        <end position="139"/>
    </location>
</feature>
<feature type="transmembrane region" description="Helical" evidence="1">
    <location>
        <begin position="159"/>
        <end position="183"/>
    </location>
</feature>
<dbReference type="AlphaFoldDB" id="A0A3N9U6Z5"/>
<dbReference type="RefSeq" id="WP_124936007.1">
    <property type="nucleotide sequence ID" value="NZ_RJVQ01000002.1"/>
</dbReference>
<feature type="transmembrane region" description="Helical" evidence="1">
    <location>
        <begin position="334"/>
        <end position="354"/>
    </location>
</feature>
<feature type="transmembrane region" description="Helical" evidence="1">
    <location>
        <begin position="361"/>
        <end position="381"/>
    </location>
</feature>
<feature type="transmembrane region" description="Helical" evidence="1">
    <location>
        <begin position="195"/>
        <end position="218"/>
    </location>
</feature>
<feature type="transmembrane region" description="Helical" evidence="1">
    <location>
        <begin position="89"/>
        <end position="107"/>
    </location>
</feature>
<feature type="transmembrane region" description="Helical" evidence="1">
    <location>
        <begin position="30"/>
        <end position="48"/>
    </location>
</feature>
<keyword evidence="3" id="KW-1185">Reference proteome</keyword>
<reference evidence="2 3" key="1">
    <citation type="submission" date="2018-11" db="EMBL/GenBank/DDBJ databases">
        <title>Vibrio LJC006 sp. nov., isolated from seawater during the bloom of the enteromorpha.</title>
        <authorList>
            <person name="Liang J."/>
        </authorList>
    </citation>
    <scope>NUCLEOTIDE SEQUENCE [LARGE SCALE GENOMIC DNA]</scope>
    <source>
        <strain evidence="2 3">LJC006</strain>
    </source>
</reference>
<keyword evidence="1" id="KW-0812">Transmembrane</keyword>
<feature type="transmembrane region" description="Helical" evidence="1">
    <location>
        <begin position="266"/>
        <end position="286"/>
    </location>
</feature>
<accession>A0A3N9U6Z5</accession>
<organism evidence="2 3">
    <name type="scientific">Vibrio viridaestus</name>
    <dbReference type="NCBI Taxonomy" id="2487322"/>
    <lineage>
        <taxon>Bacteria</taxon>
        <taxon>Pseudomonadati</taxon>
        <taxon>Pseudomonadota</taxon>
        <taxon>Gammaproteobacteria</taxon>
        <taxon>Vibrionales</taxon>
        <taxon>Vibrionaceae</taxon>
        <taxon>Vibrio</taxon>
    </lineage>
</organism>
<dbReference type="OrthoDB" id="7061689at2"/>
<keyword evidence="1" id="KW-0472">Membrane</keyword>
<name>A0A3N9U6Z5_9VIBR</name>
<comment type="caution">
    <text evidence="2">The sequence shown here is derived from an EMBL/GenBank/DDBJ whole genome shotgun (WGS) entry which is preliminary data.</text>
</comment>